<reference evidence="1 2" key="1">
    <citation type="journal article" date="2019" name="Commun. Biol.">
        <title>The bagworm genome reveals a unique fibroin gene that provides high tensile strength.</title>
        <authorList>
            <person name="Kono N."/>
            <person name="Nakamura H."/>
            <person name="Ohtoshi R."/>
            <person name="Tomita M."/>
            <person name="Numata K."/>
            <person name="Arakawa K."/>
        </authorList>
    </citation>
    <scope>NUCLEOTIDE SEQUENCE [LARGE SCALE GENOMIC DNA]</scope>
</reference>
<dbReference type="EMBL" id="BGZK01000925">
    <property type="protein sequence ID" value="GBP65305.1"/>
    <property type="molecule type" value="Genomic_DNA"/>
</dbReference>
<name>A0A4C1XSX0_EUMVA</name>
<dbReference type="Proteomes" id="UP000299102">
    <property type="component" value="Unassembled WGS sequence"/>
</dbReference>
<comment type="caution">
    <text evidence="1">The sequence shown here is derived from an EMBL/GenBank/DDBJ whole genome shotgun (WGS) entry which is preliminary data.</text>
</comment>
<dbReference type="OrthoDB" id="7454735at2759"/>
<proteinExistence type="predicted"/>
<sequence length="100" mass="10777">MMELIKAIQTLLKPLISLPEFNPEQPDVDPRAWCSTSDLCMTENSLESVTLVIALTKEKGHIVTQFITAGGETANTNAHAADEGVEWPAAGGVLTNKTRV</sequence>
<evidence type="ECO:0000313" key="2">
    <source>
        <dbReference type="Proteomes" id="UP000299102"/>
    </source>
</evidence>
<accession>A0A4C1XSX0</accession>
<keyword evidence="2" id="KW-1185">Reference proteome</keyword>
<protein>
    <submittedName>
        <fullName evidence="1">Uncharacterized protein</fullName>
    </submittedName>
</protein>
<organism evidence="1 2">
    <name type="scientific">Eumeta variegata</name>
    <name type="common">Bagworm moth</name>
    <name type="synonym">Eumeta japonica</name>
    <dbReference type="NCBI Taxonomy" id="151549"/>
    <lineage>
        <taxon>Eukaryota</taxon>
        <taxon>Metazoa</taxon>
        <taxon>Ecdysozoa</taxon>
        <taxon>Arthropoda</taxon>
        <taxon>Hexapoda</taxon>
        <taxon>Insecta</taxon>
        <taxon>Pterygota</taxon>
        <taxon>Neoptera</taxon>
        <taxon>Endopterygota</taxon>
        <taxon>Lepidoptera</taxon>
        <taxon>Glossata</taxon>
        <taxon>Ditrysia</taxon>
        <taxon>Tineoidea</taxon>
        <taxon>Psychidae</taxon>
        <taxon>Oiketicinae</taxon>
        <taxon>Eumeta</taxon>
    </lineage>
</organism>
<dbReference type="AlphaFoldDB" id="A0A4C1XSX0"/>
<gene>
    <name evidence="1" type="ORF">EVAR_48011_1</name>
</gene>
<evidence type="ECO:0000313" key="1">
    <source>
        <dbReference type="EMBL" id="GBP65305.1"/>
    </source>
</evidence>